<dbReference type="SFLD" id="SFLDS00005">
    <property type="entry name" value="Isoprenoid_Synthase_Type_I"/>
    <property type="match status" value="1"/>
</dbReference>
<keyword evidence="2" id="KW-0460">Magnesium</keyword>
<organism evidence="5 6">
    <name type="scientific">Streptomyces hundungensis</name>
    <dbReference type="NCBI Taxonomy" id="1077946"/>
    <lineage>
        <taxon>Bacteria</taxon>
        <taxon>Bacillati</taxon>
        <taxon>Actinomycetota</taxon>
        <taxon>Actinomycetes</taxon>
        <taxon>Kitasatosporales</taxon>
        <taxon>Streptomycetaceae</taxon>
        <taxon>Streptomyces</taxon>
    </lineage>
</organism>
<dbReference type="EMBL" id="CP032698">
    <property type="protein sequence ID" value="AYG84698.1"/>
    <property type="molecule type" value="Genomic_DNA"/>
</dbReference>
<dbReference type="GO" id="GO:0046872">
    <property type="term" value="F:metal ion binding"/>
    <property type="evidence" value="ECO:0007669"/>
    <property type="project" value="UniProtKB-KW"/>
</dbReference>
<dbReference type="InterPro" id="IPR008949">
    <property type="entry name" value="Isoprenoid_synthase_dom_sf"/>
</dbReference>
<dbReference type="KEGG" id="shun:DWB77_06912"/>
<proteinExistence type="inferred from homology"/>
<evidence type="ECO:0000256" key="1">
    <source>
        <dbReference type="ARBA" id="ARBA00022723"/>
    </source>
</evidence>
<dbReference type="Proteomes" id="UP000271554">
    <property type="component" value="Chromosome"/>
</dbReference>
<gene>
    <name evidence="5" type="ORF">DWB77_06912</name>
</gene>
<dbReference type="GO" id="GO:0004337">
    <property type="term" value="F:(2E,6E)-farnesyl diphosphate synthase activity"/>
    <property type="evidence" value="ECO:0007669"/>
    <property type="project" value="UniProtKB-EC"/>
</dbReference>
<keyword evidence="1" id="KW-0479">Metal-binding</keyword>
<dbReference type="Gene3D" id="1.10.600.10">
    <property type="entry name" value="Farnesyl Diphosphate Synthase"/>
    <property type="match status" value="1"/>
</dbReference>
<dbReference type="CDD" id="cd00685">
    <property type="entry name" value="Trans_IPPS_HT"/>
    <property type="match status" value="1"/>
</dbReference>
<evidence type="ECO:0000313" key="5">
    <source>
        <dbReference type="EMBL" id="AYG84698.1"/>
    </source>
</evidence>
<evidence type="ECO:0000256" key="3">
    <source>
        <dbReference type="RuleBase" id="RU004466"/>
    </source>
</evidence>
<dbReference type="PANTHER" id="PTHR12001:SF71">
    <property type="entry name" value="(2E,6E)-FARNESYL DIPHOSPHATE SYNTHASE"/>
    <property type="match status" value="1"/>
</dbReference>
<dbReference type="PROSITE" id="PS00723">
    <property type="entry name" value="POLYPRENYL_SYNTHASE_1"/>
    <property type="match status" value="1"/>
</dbReference>
<accession>A0A387HRZ5</accession>
<dbReference type="InterPro" id="IPR000092">
    <property type="entry name" value="Polyprenyl_synt"/>
</dbReference>
<keyword evidence="6" id="KW-1185">Reference proteome</keyword>
<reference evidence="5 6" key="1">
    <citation type="submission" date="2018-10" db="EMBL/GenBank/DDBJ databases">
        <title>Relationship between Morphology and Antimicrobial Activity in Streptomyces.</title>
        <authorList>
            <person name="Kang H.J."/>
            <person name="Kim S.B."/>
        </authorList>
    </citation>
    <scope>NUCLEOTIDE SEQUENCE [LARGE SCALE GENOMIC DNA]</scope>
    <source>
        <strain evidence="5 6">BH38</strain>
    </source>
</reference>
<dbReference type="InterPro" id="IPR033749">
    <property type="entry name" value="Polyprenyl_synt_CS"/>
</dbReference>
<comment type="similarity">
    <text evidence="3">Belongs to the FPP/GGPP synthase family.</text>
</comment>
<evidence type="ECO:0000313" key="6">
    <source>
        <dbReference type="Proteomes" id="UP000271554"/>
    </source>
</evidence>
<name>A0A387HRZ5_9ACTN</name>
<feature type="region of interest" description="Disordered" evidence="4">
    <location>
        <begin position="1"/>
        <end position="36"/>
    </location>
</feature>
<dbReference type="OrthoDB" id="4497239at2"/>
<keyword evidence="3 5" id="KW-0808">Transferase</keyword>
<evidence type="ECO:0000256" key="2">
    <source>
        <dbReference type="ARBA" id="ARBA00022842"/>
    </source>
</evidence>
<dbReference type="RefSeq" id="WP_120726251.1">
    <property type="nucleotide sequence ID" value="NZ_CP032698.1"/>
</dbReference>
<evidence type="ECO:0000256" key="4">
    <source>
        <dbReference type="SAM" id="MobiDB-lite"/>
    </source>
</evidence>
<dbReference type="AlphaFoldDB" id="A0A387HRZ5"/>
<dbReference type="Pfam" id="PF00348">
    <property type="entry name" value="polyprenyl_synt"/>
    <property type="match status" value="1"/>
</dbReference>
<dbReference type="PANTHER" id="PTHR12001">
    <property type="entry name" value="GERANYLGERANYL PYROPHOSPHATE SYNTHASE"/>
    <property type="match status" value="1"/>
</dbReference>
<dbReference type="GO" id="GO:0008299">
    <property type="term" value="P:isoprenoid biosynthetic process"/>
    <property type="evidence" value="ECO:0007669"/>
    <property type="project" value="InterPro"/>
</dbReference>
<dbReference type="SUPFAM" id="SSF48576">
    <property type="entry name" value="Terpenoid synthases"/>
    <property type="match status" value="1"/>
</dbReference>
<protein>
    <submittedName>
        <fullName evidence="5">(2E,6E)-farnesyl diphosphate synthase</fullName>
        <ecNumber evidence="5">2.5.1.10</ecNumber>
    </submittedName>
</protein>
<dbReference type="EC" id="2.5.1.10" evidence="5"/>
<sequence length="381" mass="39559">MPIPIELHGPASPAPPLTPVPEATDRAPGLAAATEAARPPLPAAETLARCRKLVEPALREAVHGLHPDPGRIASHAFGWCDVNGEPSTGGGGKGVRPALTVLGAEAVGAGADVAVPAAVAIELIHTFSLMHDDIMDGDERRRHRDSAWKAFGTGPAVLAGDALFALAVRVLSGADGVRGGPAVHQLALMLGELVHGQADDVLFETRPWSGRGAVGLAEYRAMAARKTGALLGCATSLGPTLAGAHPRRTDALAEAGRLWGLAFQAVDDVLGIWGDPAVTGKPAHSDLRRGKKTLPVLAAIALTPAIGPHLERLLGGEGPHDDDRVRKAADLIDEAGGRAYALRDARTRVSAARDRLRAAPLVTAHVEELIELSEVLVDRRA</sequence>